<dbReference type="PANTHER" id="PTHR43383:SF2">
    <property type="entry name" value="AMIDOHYDROLASE 2 FAMILY PROTEIN"/>
    <property type="match status" value="1"/>
</dbReference>
<reference evidence="2 3" key="1">
    <citation type="submission" date="2017-06" db="EMBL/GenBank/DDBJ databases">
        <authorList>
            <person name="Kim H.J."/>
            <person name="Triplett B.A."/>
        </authorList>
    </citation>
    <scope>NUCLEOTIDE SEQUENCE [LARGE SCALE GENOMIC DNA]</scope>
    <source>
        <strain evidence="2 3">CGMCC 4.2132</strain>
    </source>
</reference>
<proteinExistence type="predicted"/>
<dbReference type="PANTHER" id="PTHR43383">
    <property type="entry name" value="NODULIN 6"/>
    <property type="match status" value="1"/>
</dbReference>
<accession>A0A239NIV0</accession>
<gene>
    <name evidence="2" type="ORF">SAMN05216276_105764</name>
</gene>
<dbReference type="Proteomes" id="UP000198282">
    <property type="component" value="Unassembled WGS sequence"/>
</dbReference>
<feature type="domain" description="Amidohydrolase-related" evidence="1">
    <location>
        <begin position="216"/>
        <end position="386"/>
    </location>
</feature>
<dbReference type="Pfam" id="PF04909">
    <property type="entry name" value="Amidohydro_2"/>
    <property type="match status" value="1"/>
</dbReference>
<protein>
    <recommendedName>
        <fullName evidence="1">Amidohydrolase-related domain-containing protein</fullName>
    </recommendedName>
</protein>
<dbReference type="Gene3D" id="3.20.20.140">
    <property type="entry name" value="Metal-dependent hydrolases"/>
    <property type="match status" value="1"/>
</dbReference>
<dbReference type="InterPro" id="IPR032466">
    <property type="entry name" value="Metal_Hydrolase"/>
</dbReference>
<name>A0A239NIV0_9ACTN</name>
<dbReference type="OrthoDB" id="8244441at2"/>
<dbReference type="SUPFAM" id="SSF51556">
    <property type="entry name" value="Metallo-dependent hydrolases"/>
    <property type="match status" value="1"/>
</dbReference>
<sequence>MRSDDALPVELPDMVREALLAPLVDHHCHGVRRDDLTRGGFEMLLTQAGTPAPPGTTHFDTPAGAAVRRWCAPVLDLDPHAPPAVYLARRAELGAAEVNRRLLGEAGIVTFLVDGGSGGPELLSAAEMGHAGGAAAEEIIMIEQVEREVARTAASGVSYISDLTQHLAGRAAQAAGLTSAVAYRHGLGRDPARPSRGSVIAAATRRLAEPAERLTDPVLLRHLLWTAVDVARERNRPLRFHVGYGDPDLDPHGGDPALMVGFLRAVQPIGVPVVLLHCYPFHRQAAYLAGVFPHVYVDVGLALSCTAVGSAAIMGELLELVPFHKQLFGSGSHGVAESCLLGALYHRRSLARALALRLAADEWSAQDAARVAHMIGSGNARRVYRL</sequence>
<dbReference type="EMBL" id="FZOD01000057">
    <property type="protein sequence ID" value="SNT54049.1"/>
    <property type="molecule type" value="Genomic_DNA"/>
</dbReference>
<evidence type="ECO:0000313" key="2">
    <source>
        <dbReference type="EMBL" id="SNT54049.1"/>
    </source>
</evidence>
<keyword evidence="3" id="KW-1185">Reference proteome</keyword>
<organism evidence="2 3">
    <name type="scientific">Streptosporangium subroseum</name>
    <dbReference type="NCBI Taxonomy" id="106412"/>
    <lineage>
        <taxon>Bacteria</taxon>
        <taxon>Bacillati</taxon>
        <taxon>Actinomycetota</taxon>
        <taxon>Actinomycetes</taxon>
        <taxon>Streptosporangiales</taxon>
        <taxon>Streptosporangiaceae</taxon>
        <taxon>Streptosporangium</taxon>
    </lineage>
</organism>
<dbReference type="AlphaFoldDB" id="A0A239NIV0"/>
<evidence type="ECO:0000313" key="3">
    <source>
        <dbReference type="Proteomes" id="UP000198282"/>
    </source>
</evidence>
<dbReference type="GO" id="GO:0016787">
    <property type="term" value="F:hydrolase activity"/>
    <property type="evidence" value="ECO:0007669"/>
    <property type="project" value="InterPro"/>
</dbReference>
<evidence type="ECO:0000259" key="1">
    <source>
        <dbReference type="Pfam" id="PF04909"/>
    </source>
</evidence>
<dbReference type="RefSeq" id="WP_089212049.1">
    <property type="nucleotide sequence ID" value="NZ_FZOD01000057.1"/>
</dbReference>
<dbReference type="InterPro" id="IPR006680">
    <property type="entry name" value="Amidohydro-rel"/>
</dbReference>